<dbReference type="Proteomes" id="UP000054047">
    <property type="component" value="Unassembled WGS sequence"/>
</dbReference>
<dbReference type="OrthoDB" id="5886630at2759"/>
<reference evidence="2 3" key="1">
    <citation type="submission" date="2013-12" db="EMBL/GenBank/DDBJ databases">
        <title>Draft genome of the parsitic nematode Ancylostoma duodenale.</title>
        <authorList>
            <person name="Mitreva M."/>
        </authorList>
    </citation>
    <scope>NUCLEOTIDE SEQUENCE [LARGE SCALE GENOMIC DNA]</scope>
    <source>
        <strain evidence="2 3">Zhejiang</strain>
    </source>
</reference>
<feature type="non-terminal residue" evidence="2">
    <location>
        <position position="135"/>
    </location>
</feature>
<dbReference type="EMBL" id="KN770078">
    <property type="protein sequence ID" value="KIH46121.1"/>
    <property type="molecule type" value="Genomic_DNA"/>
</dbReference>
<feature type="domain" description="MADF" evidence="1">
    <location>
        <begin position="8"/>
        <end position="97"/>
    </location>
</feature>
<accession>A0A0C2FMM4</accession>
<proteinExistence type="predicted"/>
<dbReference type="InterPro" id="IPR006578">
    <property type="entry name" value="MADF-dom"/>
</dbReference>
<evidence type="ECO:0000259" key="1">
    <source>
        <dbReference type="PROSITE" id="PS51029"/>
    </source>
</evidence>
<evidence type="ECO:0000313" key="3">
    <source>
        <dbReference type="Proteomes" id="UP000054047"/>
    </source>
</evidence>
<sequence>MSYELKCELISEVEEQECSRNPRNEDYHKTDKRGQAWTKMQNRLERKGYQIDILALKMYWKNLRDHWKRRQNPSTGSAAQKPWPFSERLQFLIEDEAQGVRFSHLNLQPAPRCSSPDYDGPLYDEVYAPMPSTRK</sequence>
<dbReference type="PROSITE" id="PS51029">
    <property type="entry name" value="MADF"/>
    <property type="match status" value="1"/>
</dbReference>
<evidence type="ECO:0000313" key="2">
    <source>
        <dbReference type="EMBL" id="KIH46121.1"/>
    </source>
</evidence>
<dbReference type="AlphaFoldDB" id="A0A0C2FMM4"/>
<gene>
    <name evidence="2" type="ORF">ANCDUO_23828</name>
</gene>
<organism evidence="2 3">
    <name type="scientific">Ancylostoma duodenale</name>
    <dbReference type="NCBI Taxonomy" id="51022"/>
    <lineage>
        <taxon>Eukaryota</taxon>
        <taxon>Metazoa</taxon>
        <taxon>Ecdysozoa</taxon>
        <taxon>Nematoda</taxon>
        <taxon>Chromadorea</taxon>
        <taxon>Rhabditida</taxon>
        <taxon>Rhabditina</taxon>
        <taxon>Rhabditomorpha</taxon>
        <taxon>Strongyloidea</taxon>
        <taxon>Ancylostomatidae</taxon>
        <taxon>Ancylostomatinae</taxon>
        <taxon>Ancylostoma</taxon>
    </lineage>
</organism>
<protein>
    <recommendedName>
        <fullName evidence="1">MADF domain-containing protein</fullName>
    </recommendedName>
</protein>
<keyword evidence="3" id="KW-1185">Reference proteome</keyword>
<dbReference type="Pfam" id="PF10545">
    <property type="entry name" value="MADF_DNA_bdg"/>
    <property type="match status" value="1"/>
</dbReference>
<name>A0A0C2FMM4_9BILA</name>